<evidence type="ECO:0000256" key="1">
    <source>
        <dbReference type="SAM" id="SignalP"/>
    </source>
</evidence>
<dbReference type="RefSeq" id="WP_380915280.1">
    <property type="nucleotide sequence ID" value="NZ_JBHTLS010000135.1"/>
</dbReference>
<proteinExistence type="predicted"/>
<feature type="chain" id="PRO_5045497393" evidence="1">
    <location>
        <begin position="26"/>
        <end position="135"/>
    </location>
</feature>
<organism evidence="3 4">
    <name type="scientific">Sphingobium olei</name>
    <dbReference type="NCBI Taxonomy" id="420955"/>
    <lineage>
        <taxon>Bacteria</taxon>
        <taxon>Pseudomonadati</taxon>
        <taxon>Pseudomonadota</taxon>
        <taxon>Alphaproteobacteria</taxon>
        <taxon>Sphingomonadales</taxon>
        <taxon>Sphingomonadaceae</taxon>
        <taxon>Sphingobium</taxon>
    </lineage>
</organism>
<comment type="caution">
    <text evidence="3">The sequence shown here is derived from an EMBL/GenBank/DDBJ whole genome shotgun (WGS) entry which is preliminary data.</text>
</comment>
<evidence type="ECO:0000259" key="2">
    <source>
        <dbReference type="Pfam" id="PF18602"/>
    </source>
</evidence>
<keyword evidence="1" id="KW-0732">Signal</keyword>
<name>A0ABW3P6Q9_9SPHN</name>
<dbReference type="Gene3D" id="1.10.890.40">
    <property type="match status" value="1"/>
</dbReference>
<protein>
    <submittedName>
        <fullName evidence="3">Rap1a/Tai family immunity protein</fullName>
    </submittedName>
</protein>
<dbReference type="EMBL" id="JBHTLS010000135">
    <property type="protein sequence ID" value="MFD1107595.1"/>
    <property type="molecule type" value="Genomic_DNA"/>
</dbReference>
<keyword evidence="4" id="KW-1185">Reference proteome</keyword>
<accession>A0ABW3P6Q9</accession>
<dbReference type="Proteomes" id="UP001597203">
    <property type="component" value="Unassembled WGS sequence"/>
</dbReference>
<evidence type="ECO:0000313" key="3">
    <source>
        <dbReference type="EMBL" id="MFD1107595.1"/>
    </source>
</evidence>
<reference evidence="4" key="1">
    <citation type="journal article" date="2019" name="Int. J. Syst. Evol. Microbiol.">
        <title>The Global Catalogue of Microorganisms (GCM) 10K type strain sequencing project: providing services to taxonomists for standard genome sequencing and annotation.</title>
        <authorList>
            <consortium name="The Broad Institute Genomics Platform"/>
            <consortium name="The Broad Institute Genome Sequencing Center for Infectious Disease"/>
            <person name="Wu L."/>
            <person name="Ma J."/>
        </authorList>
    </citation>
    <scope>NUCLEOTIDE SEQUENCE [LARGE SCALE GENOMIC DNA]</scope>
    <source>
        <strain evidence="4">CCUG 54329</strain>
    </source>
</reference>
<dbReference type="InterPro" id="IPR041238">
    <property type="entry name" value="Rap1a"/>
</dbReference>
<evidence type="ECO:0000313" key="4">
    <source>
        <dbReference type="Proteomes" id="UP001597203"/>
    </source>
</evidence>
<feature type="domain" description="Rap1a immunity protein" evidence="2">
    <location>
        <begin position="30"/>
        <end position="120"/>
    </location>
</feature>
<feature type="signal peptide" evidence="1">
    <location>
        <begin position="1"/>
        <end position="25"/>
    </location>
</feature>
<gene>
    <name evidence="3" type="ORF">ACFQ24_22225</name>
</gene>
<sequence length="135" mass="14504">MKISTVAGMGAAIAGLAFLPLPAQAGFYGGDALYETCSTPKDSKDYFERSYECVGYISGAVDAFNTTREANGLKSCIPANVTISDLRKTTVDYLSRNPKDRAANSASSQVFAAIRKAWPCKAAPQGKKKPSRKRR</sequence>
<dbReference type="Pfam" id="PF18602">
    <property type="entry name" value="Rap1a"/>
    <property type="match status" value="1"/>
</dbReference>